<gene>
    <name evidence="1" type="ORF">Bhyg_15338</name>
</gene>
<evidence type="ECO:0000313" key="1">
    <source>
        <dbReference type="EMBL" id="KAJ6636744.1"/>
    </source>
</evidence>
<protein>
    <submittedName>
        <fullName evidence="1">Uncharacterized protein</fullName>
    </submittedName>
</protein>
<accession>A0A9Q0MSC1</accession>
<dbReference type="Proteomes" id="UP001151699">
    <property type="component" value="Chromosome C"/>
</dbReference>
<sequence>MNANVYIVQNNSPLNRRICLTILLRMEFLALLGAKFSENKTSTHSTCYDHIYECDTARKDTDTVLWDIFRGFRKDCPKCSTWLSACKPRTLSQLSRSKVGNYFSKNYQLSSFSHQAVIIKLIVVIIRSDSTSDLTLRFLFELIAKQLKRTGFETNLKQHLHQLNKQIRKKNFIKLEGRKKAGDLSAFLNSSHFNKSAVSSHTKGLILSPPTVSAIRHIPMITQNPTSNIVIKIKFNPSSSYSTTRQSFKTQSLKCFHCEFPRYYCQRGMDKTVARGPTCVS</sequence>
<name>A0A9Q0MSC1_9DIPT</name>
<dbReference type="AlphaFoldDB" id="A0A9Q0MSC1"/>
<proteinExistence type="predicted"/>
<reference evidence="1" key="1">
    <citation type="submission" date="2022-07" db="EMBL/GenBank/DDBJ databases">
        <authorList>
            <person name="Trinca V."/>
            <person name="Uliana J.V.C."/>
            <person name="Torres T.T."/>
            <person name="Ward R.J."/>
            <person name="Monesi N."/>
        </authorList>
    </citation>
    <scope>NUCLEOTIDE SEQUENCE</scope>
    <source>
        <strain evidence="1">HSMRA1968</strain>
        <tissue evidence="1">Whole embryos</tissue>
    </source>
</reference>
<organism evidence="1 2">
    <name type="scientific">Pseudolycoriella hygida</name>
    <dbReference type="NCBI Taxonomy" id="35572"/>
    <lineage>
        <taxon>Eukaryota</taxon>
        <taxon>Metazoa</taxon>
        <taxon>Ecdysozoa</taxon>
        <taxon>Arthropoda</taxon>
        <taxon>Hexapoda</taxon>
        <taxon>Insecta</taxon>
        <taxon>Pterygota</taxon>
        <taxon>Neoptera</taxon>
        <taxon>Endopterygota</taxon>
        <taxon>Diptera</taxon>
        <taxon>Nematocera</taxon>
        <taxon>Sciaroidea</taxon>
        <taxon>Sciaridae</taxon>
        <taxon>Pseudolycoriella</taxon>
    </lineage>
</organism>
<comment type="caution">
    <text evidence="1">The sequence shown here is derived from an EMBL/GenBank/DDBJ whole genome shotgun (WGS) entry which is preliminary data.</text>
</comment>
<keyword evidence="2" id="KW-1185">Reference proteome</keyword>
<dbReference type="EMBL" id="WJQU01000004">
    <property type="protein sequence ID" value="KAJ6636744.1"/>
    <property type="molecule type" value="Genomic_DNA"/>
</dbReference>
<evidence type="ECO:0000313" key="2">
    <source>
        <dbReference type="Proteomes" id="UP001151699"/>
    </source>
</evidence>